<evidence type="ECO:0000313" key="3">
    <source>
        <dbReference type="WBParaSite" id="PTRK_0000759300.1"/>
    </source>
</evidence>
<proteinExistence type="predicted"/>
<keyword evidence="1" id="KW-0472">Membrane</keyword>
<name>A0A0N4ZI36_PARTI</name>
<dbReference type="Pfam" id="PF10317">
    <property type="entry name" value="7TM_GPCR_Srd"/>
    <property type="match status" value="1"/>
</dbReference>
<reference evidence="3" key="1">
    <citation type="submission" date="2017-02" db="UniProtKB">
        <authorList>
            <consortium name="WormBaseParasite"/>
        </authorList>
    </citation>
    <scope>IDENTIFICATION</scope>
</reference>
<keyword evidence="2" id="KW-1185">Reference proteome</keyword>
<sequence length="182" mass="21113">MEMTNVFYFWINESTEEMIYDYVIFYEGLIGFIVNVITFLFIHFKPPKRVDPIKKILKWSRLLDAFVSLVGGPILQIRMLFPIQAAACNGLCHHLGGQTLCNIFVILLIISIFYIMTYVGSSYLLMYNVFVRKKGLYFLTKKEKLLFIVYIGILPVVTIGFTYDFPLNDKDVGKVYPDVSLF</sequence>
<organism evidence="2 3">
    <name type="scientific">Parastrongyloides trichosuri</name>
    <name type="common">Possum-specific nematode worm</name>
    <dbReference type="NCBI Taxonomy" id="131310"/>
    <lineage>
        <taxon>Eukaryota</taxon>
        <taxon>Metazoa</taxon>
        <taxon>Ecdysozoa</taxon>
        <taxon>Nematoda</taxon>
        <taxon>Chromadorea</taxon>
        <taxon>Rhabditida</taxon>
        <taxon>Tylenchina</taxon>
        <taxon>Panagrolaimomorpha</taxon>
        <taxon>Strongyloidoidea</taxon>
        <taxon>Strongyloididae</taxon>
        <taxon>Parastrongyloides</taxon>
    </lineage>
</organism>
<accession>A0A0N4ZI36</accession>
<dbReference type="AlphaFoldDB" id="A0A0N4ZI36"/>
<dbReference type="InterPro" id="IPR019421">
    <property type="entry name" value="7TM_GPCR_serpentine_rcpt_Srd"/>
</dbReference>
<keyword evidence="1" id="KW-0812">Transmembrane</keyword>
<feature type="transmembrane region" description="Helical" evidence="1">
    <location>
        <begin position="103"/>
        <end position="125"/>
    </location>
</feature>
<evidence type="ECO:0000313" key="2">
    <source>
        <dbReference type="Proteomes" id="UP000038045"/>
    </source>
</evidence>
<dbReference type="Proteomes" id="UP000038045">
    <property type="component" value="Unplaced"/>
</dbReference>
<feature type="transmembrane region" description="Helical" evidence="1">
    <location>
        <begin position="62"/>
        <end position="83"/>
    </location>
</feature>
<keyword evidence="1" id="KW-1133">Transmembrane helix</keyword>
<protein>
    <submittedName>
        <fullName evidence="3">G_PROTEIN_RECEP_F1_2 domain-containing protein</fullName>
    </submittedName>
</protein>
<feature type="transmembrane region" description="Helical" evidence="1">
    <location>
        <begin position="20"/>
        <end position="42"/>
    </location>
</feature>
<feature type="transmembrane region" description="Helical" evidence="1">
    <location>
        <begin position="145"/>
        <end position="163"/>
    </location>
</feature>
<evidence type="ECO:0000256" key="1">
    <source>
        <dbReference type="SAM" id="Phobius"/>
    </source>
</evidence>
<dbReference type="WBParaSite" id="PTRK_0000759300.1">
    <property type="protein sequence ID" value="PTRK_0000759300.1"/>
    <property type="gene ID" value="PTRK_0000759300"/>
</dbReference>